<dbReference type="EMBL" id="LGTQ01000005">
    <property type="protein sequence ID" value="KPM49933.1"/>
    <property type="molecule type" value="Genomic_DNA"/>
</dbReference>
<dbReference type="RefSeq" id="WP_055144531.1">
    <property type="nucleotide sequence ID" value="NZ_JXSZ01000005.1"/>
</dbReference>
<reference evidence="1 2" key="1">
    <citation type="submission" date="2015-07" db="EMBL/GenBank/DDBJ databases">
        <title>The draft genome sequence of Leadbetterella sp. JN14-9.</title>
        <authorList>
            <person name="Liu Y."/>
            <person name="Du J."/>
            <person name="Shao Z."/>
        </authorList>
    </citation>
    <scope>NUCLEOTIDE SEQUENCE [LARGE SCALE GENOMIC DNA]</scope>
    <source>
        <strain evidence="1 2">JN14-9</strain>
    </source>
</reference>
<organism evidence="1 2">
    <name type="scientific">Jiulongibacter sediminis</name>
    <dbReference type="NCBI Taxonomy" id="1605367"/>
    <lineage>
        <taxon>Bacteria</taxon>
        <taxon>Pseudomonadati</taxon>
        <taxon>Bacteroidota</taxon>
        <taxon>Cytophagia</taxon>
        <taxon>Cytophagales</taxon>
        <taxon>Leadbetterellaceae</taxon>
        <taxon>Jiulongibacter</taxon>
    </lineage>
</organism>
<evidence type="ECO:0000313" key="1">
    <source>
        <dbReference type="EMBL" id="KPM49933.1"/>
    </source>
</evidence>
<protein>
    <submittedName>
        <fullName evidence="1">Uncharacterized protein</fullName>
    </submittedName>
</protein>
<proteinExistence type="predicted"/>
<keyword evidence="2" id="KW-1185">Reference proteome</keyword>
<comment type="caution">
    <text evidence="1">The sequence shown here is derived from an EMBL/GenBank/DDBJ whole genome shotgun (WGS) entry which is preliminary data.</text>
</comment>
<sequence length="122" mass="14361">MVSQENIDLLIKLAENPKSTTPFDFQILSELLDQYPDFDLLRMVFIQAGERLGAKGEEFEKEKKYWQLKEALLRSPTSKMKETPLEVDENLSFTEKIERFIKKFKECHSPSHLIFRQGTNSY</sequence>
<dbReference type="STRING" id="1605367.AFM12_05035"/>
<dbReference type="Proteomes" id="UP000050454">
    <property type="component" value="Unassembled WGS sequence"/>
</dbReference>
<evidence type="ECO:0000313" key="2">
    <source>
        <dbReference type="Proteomes" id="UP000050454"/>
    </source>
</evidence>
<name>A0A0P7C585_9BACT</name>
<gene>
    <name evidence="1" type="ORF">AFM12_05035</name>
</gene>
<dbReference type="AlphaFoldDB" id="A0A0P7C585"/>
<accession>A0A0P7C585</accession>
<dbReference type="OrthoDB" id="9992234at2"/>